<name>A0A2D4ERI2_MICCO</name>
<protein>
    <submittedName>
        <fullName evidence="1">Uncharacterized protein</fullName>
    </submittedName>
</protein>
<proteinExistence type="predicted"/>
<evidence type="ECO:0000313" key="1">
    <source>
        <dbReference type="EMBL" id="LAA37827.1"/>
    </source>
</evidence>
<reference evidence="1" key="2">
    <citation type="submission" date="2017-11" db="EMBL/GenBank/DDBJ databases">
        <title>Coralsnake Venomics: Analyses of Venom Gland Transcriptomes and Proteomes of Six Brazilian Taxa.</title>
        <authorList>
            <person name="Aird S.D."/>
            <person name="Jorge da Silva N."/>
            <person name="Qiu L."/>
            <person name="Villar-Briones A."/>
            <person name="Aparecida-Saddi V."/>
            <person name="Campos-Telles M.P."/>
            <person name="Grau M."/>
            <person name="Mikheyev A.S."/>
        </authorList>
    </citation>
    <scope>NUCLEOTIDE SEQUENCE</scope>
    <source>
        <tissue evidence="1">Venom_gland</tissue>
    </source>
</reference>
<dbReference type="AlphaFoldDB" id="A0A2D4ERI2"/>
<accession>A0A2D4ERI2</accession>
<sequence>MTKSKQDVSLANGWKLRAGTGEGTAYCSCINECLPMLYVPRLIFNLLSVRAMVKAGFVVTFQGDKCLIEKQGKSVTARLDNGLIQNAFIQCSTCPKGGGCRPSPVPDGKKSLLILQDLSWCLNAW</sequence>
<organism evidence="1">
    <name type="scientific">Micrurus corallinus</name>
    <name type="common">Brazilian coral snake</name>
    <dbReference type="NCBI Taxonomy" id="54390"/>
    <lineage>
        <taxon>Eukaryota</taxon>
        <taxon>Metazoa</taxon>
        <taxon>Chordata</taxon>
        <taxon>Craniata</taxon>
        <taxon>Vertebrata</taxon>
        <taxon>Euteleostomi</taxon>
        <taxon>Lepidosauria</taxon>
        <taxon>Squamata</taxon>
        <taxon>Bifurcata</taxon>
        <taxon>Unidentata</taxon>
        <taxon>Episquamata</taxon>
        <taxon>Toxicofera</taxon>
        <taxon>Serpentes</taxon>
        <taxon>Colubroidea</taxon>
        <taxon>Elapidae</taxon>
        <taxon>Elapinae</taxon>
        <taxon>Micrurus</taxon>
    </lineage>
</organism>
<dbReference type="EMBL" id="IACJ01017689">
    <property type="protein sequence ID" value="LAA37827.1"/>
    <property type="molecule type" value="Transcribed_RNA"/>
</dbReference>
<reference evidence="1" key="1">
    <citation type="submission" date="2017-07" db="EMBL/GenBank/DDBJ databases">
        <authorList>
            <person name="Mikheyev A."/>
            <person name="Grau M."/>
        </authorList>
    </citation>
    <scope>NUCLEOTIDE SEQUENCE</scope>
    <source>
        <tissue evidence="1">Venom_gland</tissue>
    </source>
</reference>